<organism evidence="1 2">
    <name type="scientific">Marinoscillum luteum</name>
    <dbReference type="NCBI Taxonomy" id="861051"/>
    <lineage>
        <taxon>Bacteria</taxon>
        <taxon>Pseudomonadati</taxon>
        <taxon>Bacteroidota</taxon>
        <taxon>Cytophagia</taxon>
        <taxon>Cytophagales</taxon>
        <taxon>Reichenbachiellaceae</taxon>
        <taxon>Marinoscillum</taxon>
    </lineage>
</organism>
<dbReference type="RefSeq" id="WP_395417620.1">
    <property type="nucleotide sequence ID" value="NZ_JBIPKE010000017.1"/>
</dbReference>
<proteinExistence type="predicted"/>
<evidence type="ECO:0008006" key="3">
    <source>
        <dbReference type="Google" id="ProtNLM"/>
    </source>
</evidence>
<protein>
    <recommendedName>
        <fullName evidence="3">DUF4249 family protein</fullName>
    </recommendedName>
</protein>
<gene>
    <name evidence="1" type="ORF">ACHKAR_12330</name>
</gene>
<sequence>MKVFLLLFLLGLLVSCERYEDQVQIFEIQNITDHHVYLEYFRSGRFKQTAEVGYGGDNIVFEVESLRGPRGIAEGINADSMLIIFDSTMVSYHVFNPGRGYWSPHSGNILDDRSYAEDPEHYFTYLIREQEYERAVPLED</sequence>
<dbReference type="PROSITE" id="PS51257">
    <property type="entry name" value="PROKAR_LIPOPROTEIN"/>
    <property type="match status" value="1"/>
</dbReference>
<dbReference type="EMBL" id="JBIPKE010000017">
    <property type="protein sequence ID" value="MFH6984233.1"/>
    <property type="molecule type" value="Genomic_DNA"/>
</dbReference>
<evidence type="ECO:0000313" key="2">
    <source>
        <dbReference type="Proteomes" id="UP001610063"/>
    </source>
</evidence>
<name>A0ABW7N9F1_9BACT</name>
<reference evidence="1 2" key="1">
    <citation type="journal article" date="2013" name="Int. J. Syst. Evol. Microbiol.">
        <title>Marinoscillum luteum sp. nov., isolated from marine sediment.</title>
        <authorList>
            <person name="Cha I.T."/>
            <person name="Park S.J."/>
            <person name="Kim S.J."/>
            <person name="Kim J.G."/>
            <person name="Jung M.Y."/>
            <person name="Shin K.S."/>
            <person name="Kwon K.K."/>
            <person name="Yang S.H."/>
            <person name="Seo Y.S."/>
            <person name="Rhee S.K."/>
        </authorList>
    </citation>
    <scope>NUCLEOTIDE SEQUENCE [LARGE SCALE GENOMIC DNA]</scope>
    <source>
        <strain evidence="1 2">KCTC 23939</strain>
    </source>
</reference>
<evidence type="ECO:0000313" key="1">
    <source>
        <dbReference type="EMBL" id="MFH6984233.1"/>
    </source>
</evidence>
<dbReference type="Proteomes" id="UP001610063">
    <property type="component" value="Unassembled WGS sequence"/>
</dbReference>
<comment type="caution">
    <text evidence="1">The sequence shown here is derived from an EMBL/GenBank/DDBJ whole genome shotgun (WGS) entry which is preliminary data.</text>
</comment>
<accession>A0ABW7N9F1</accession>
<keyword evidence="2" id="KW-1185">Reference proteome</keyword>